<sequence>MLFALWCHSQRVHSDVRTFVDEQKAQTLKEGARLVDDLWLRHKVNLVEKPHELHTSPATFLPPSVPRWLGKPDKSAE</sequence>
<organism evidence="1 2">
    <name type="scientific">Pocillopora damicornis</name>
    <name type="common">Cauliflower coral</name>
    <name type="synonym">Millepora damicornis</name>
    <dbReference type="NCBI Taxonomy" id="46731"/>
    <lineage>
        <taxon>Eukaryota</taxon>
        <taxon>Metazoa</taxon>
        <taxon>Cnidaria</taxon>
        <taxon>Anthozoa</taxon>
        <taxon>Hexacorallia</taxon>
        <taxon>Scleractinia</taxon>
        <taxon>Astrocoeniina</taxon>
        <taxon>Pocilloporidae</taxon>
        <taxon>Pocillopora</taxon>
    </lineage>
</organism>
<dbReference type="EMBL" id="RCHS01001184">
    <property type="protein sequence ID" value="RMX54812.1"/>
    <property type="molecule type" value="Genomic_DNA"/>
</dbReference>
<feature type="non-terminal residue" evidence="1">
    <location>
        <position position="77"/>
    </location>
</feature>
<dbReference type="Proteomes" id="UP000275408">
    <property type="component" value="Unassembled WGS sequence"/>
</dbReference>
<gene>
    <name evidence="1" type="ORF">pdam_00022527</name>
</gene>
<reference evidence="1 2" key="1">
    <citation type="journal article" date="2018" name="Sci. Rep.">
        <title>Comparative analysis of the Pocillopora damicornis genome highlights role of immune system in coral evolution.</title>
        <authorList>
            <person name="Cunning R."/>
            <person name="Bay R.A."/>
            <person name="Gillette P."/>
            <person name="Baker A.C."/>
            <person name="Traylor-Knowles N."/>
        </authorList>
    </citation>
    <scope>NUCLEOTIDE SEQUENCE [LARGE SCALE GENOMIC DNA]</scope>
    <source>
        <strain evidence="1">RSMAS</strain>
        <tissue evidence="1">Whole animal</tissue>
    </source>
</reference>
<comment type="caution">
    <text evidence="1">The sequence shown here is derived from an EMBL/GenBank/DDBJ whole genome shotgun (WGS) entry which is preliminary data.</text>
</comment>
<evidence type="ECO:0000313" key="1">
    <source>
        <dbReference type="EMBL" id="RMX54812.1"/>
    </source>
</evidence>
<accession>A0A3M6UMF3</accession>
<proteinExistence type="predicted"/>
<name>A0A3M6UMF3_POCDA</name>
<evidence type="ECO:0000313" key="2">
    <source>
        <dbReference type="Proteomes" id="UP000275408"/>
    </source>
</evidence>
<dbReference type="AlphaFoldDB" id="A0A3M6UMF3"/>
<keyword evidence="2" id="KW-1185">Reference proteome</keyword>
<protein>
    <submittedName>
        <fullName evidence="1">Uncharacterized protein</fullName>
    </submittedName>
</protein>